<comment type="caution">
    <text evidence="1">The sequence shown here is derived from an EMBL/GenBank/DDBJ whole genome shotgun (WGS) entry which is preliminary data.</text>
</comment>
<name>A0A7W8HVR1_9CAUL</name>
<gene>
    <name evidence="1" type="ORF">HNQ67_000308</name>
</gene>
<proteinExistence type="predicted"/>
<sequence>MPRPRAVSRPPPPTPEDRAMAALRLRWRPLKRWKDAVHREAWRIAMAETGGHCTADHFERARQTLIDQGRGPPPGFEEWS</sequence>
<accession>A0A7W8HVR1</accession>
<reference evidence="1 2" key="1">
    <citation type="submission" date="2020-08" db="EMBL/GenBank/DDBJ databases">
        <title>Genomic Encyclopedia of Type Strains, Phase IV (KMG-IV): sequencing the most valuable type-strain genomes for metagenomic binning, comparative biology and taxonomic classification.</title>
        <authorList>
            <person name="Goeker M."/>
        </authorList>
    </citation>
    <scope>NUCLEOTIDE SEQUENCE [LARGE SCALE GENOMIC DNA]</scope>
    <source>
        <strain evidence="1 2">DSM 25335</strain>
    </source>
</reference>
<protein>
    <submittedName>
        <fullName evidence="1">Uncharacterized protein</fullName>
    </submittedName>
</protein>
<dbReference type="EMBL" id="JACHFZ010000001">
    <property type="protein sequence ID" value="MBB5290812.1"/>
    <property type="molecule type" value="Genomic_DNA"/>
</dbReference>
<organism evidence="1 2">
    <name type="scientific">Brevundimonas basaltis</name>
    <dbReference type="NCBI Taxonomy" id="472166"/>
    <lineage>
        <taxon>Bacteria</taxon>
        <taxon>Pseudomonadati</taxon>
        <taxon>Pseudomonadota</taxon>
        <taxon>Alphaproteobacteria</taxon>
        <taxon>Caulobacterales</taxon>
        <taxon>Caulobacteraceae</taxon>
        <taxon>Brevundimonas</taxon>
    </lineage>
</organism>
<keyword evidence="2" id="KW-1185">Reference proteome</keyword>
<dbReference type="RefSeq" id="WP_183251695.1">
    <property type="nucleotide sequence ID" value="NZ_BAAAFF010000004.1"/>
</dbReference>
<dbReference type="Proteomes" id="UP000566663">
    <property type="component" value="Unassembled WGS sequence"/>
</dbReference>
<evidence type="ECO:0000313" key="1">
    <source>
        <dbReference type="EMBL" id="MBB5290812.1"/>
    </source>
</evidence>
<dbReference type="AlphaFoldDB" id="A0A7W8HVR1"/>
<evidence type="ECO:0000313" key="2">
    <source>
        <dbReference type="Proteomes" id="UP000566663"/>
    </source>
</evidence>